<comment type="similarity">
    <text evidence="1">Belongs to the 'phage' integrase family.</text>
</comment>
<evidence type="ECO:0000256" key="3">
    <source>
        <dbReference type="ARBA" id="ARBA00023125"/>
    </source>
</evidence>
<reference evidence="9" key="1">
    <citation type="submission" date="2018-09" db="EMBL/GenBank/DDBJ databases">
        <title>The complete genome of Acinetobacter sp. strain WCHAc010005.</title>
        <authorList>
            <person name="Hu Y."/>
            <person name="Long H."/>
            <person name="Feng Y."/>
            <person name="Zong Z."/>
        </authorList>
    </citation>
    <scope>NUCLEOTIDE SEQUENCE [LARGE SCALE GENOMIC DNA]</scope>
    <source>
        <strain evidence="9">WCHAc010005</strain>
    </source>
</reference>
<evidence type="ECO:0000256" key="2">
    <source>
        <dbReference type="ARBA" id="ARBA00022908"/>
    </source>
</evidence>
<dbReference type="InterPro" id="IPR050808">
    <property type="entry name" value="Phage_Integrase"/>
</dbReference>
<evidence type="ECO:0000259" key="7">
    <source>
        <dbReference type="PROSITE" id="PS51900"/>
    </source>
</evidence>
<dbReference type="Proteomes" id="UP000263753">
    <property type="component" value="Chromosome"/>
</dbReference>
<dbReference type="PANTHER" id="PTHR30629:SF2">
    <property type="entry name" value="PROPHAGE INTEGRASE INTS-RELATED"/>
    <property type="match status" value="1"/>
</dbReference>
<keyword evidence="3 5" id="KW-0238">DNA-binding</keyword>
<dbReference type="Gene3D" id="3.30.160.390">
    <property type="entry name" value="Integrase, DNA-binding domain"/>
    <property type="match status" value="1"/>
</dbReference>
<dbReference type="CDD" id="cd00801">
    <property type="entry name" value="INT_P4_C"/>
    <property type="match status" value="1"/>
</dbReference>
<keyword evidence="2" id="KW-0229">DNA integration</keyword>
<dbReference type="PROSITE" id="PS51898">
    <property type="entry name" value="TYR_RECOMBINASE"/>
    <property type="match status" value="1"/>
</dbReference>
<evidence type="ECO:0000259" key="6">
    <source>
        <dbReference type="PROSITE" id="PS51898"/>
    </source>
</evidence>
<dbReference type="Pfam" id="PF00589">
    <property type="entry name" value="Phage_integrase"/>
    <property type="match status" value="1"/>
</dbReference>
<protein>
    <submittedName>
        <fullName evidence="8">DUF4102 domain-containing protein</fullName>
    </submittedName>
</protein>
<feature type="domain" description="Tyr recombinase" evidence="6">
    <location>
        <begin position="209"/>
        <end position="395"/>
    </location>
</feature>
<dbReference type="Gene3D" id="1.10.443.10">
    <property type="entry name" value="Intergrase catalytic core"/>
    <property type="match status" value="1"/>
</dbReference>
<evidence type="ECO:0000313" key="8">
    <source>
        <dbReference type="EMBL" id="AXY56661.1"/>
    </source>
</evidence>
<dbReference type="InterPro" id="IPR013762">
    <property type="entry name" value="Integrase-like_cat_sf"/>
</dbReference>
<feature type="domain" description="Core-binding (CB)" evidence="7">
    <location>
        <begin position="97"/>
        <end position="186"/>
    </location>
</feature>
<dbReference type="Pfam" id="PF22022">
    <property type="entry name" value="Phage_int_M"/>
    <property type="match status" value="1"/>
</dbReference>
<dbReference type="InterPro" id="IPR010998">
    <property type="entry name" value="Integrase_recombinase_N"/>
</dbReference>
<dbReference type="InterPro" id="IPR053876">
    <property type="entry name" value="Phage_int_M"/>
</dbReference>
<dbReference type="GO" id="GO:0003677">
    <property type="term" value="F:DNA binding"/>
    <property type="evidence" value="ECO:0007669"/>
    <property type="project" value="UniProtKB-UniRule"/>
</dbReference>
<dbReference type="RefSeq" id="WP_087514430.1">
    <property type="nucleotide sequence ID" value="NZ_CP032134.1"/>
</dbReference>
<dbReference type="GO" id="GO:0015074">
    <property type="term" value="P:DNA integration"/>
    <property type="evidence" value="ECO:0007669"/>
    <property type="project" value="UniProtKB-KW"/>
</dbReference>
<dbReference type="Pfam" id="PF13356">
    <property type="entry name" value="Arm-DNA-bind_3"/>
    <property type="match status" value="1"/>
</dbReference>
<dbReference type="GO" id="GO:0006310">
    <property type="term" value="P:DNA recombination"/>
    <property type="evidence" value="ECO:0007669"/>
    <property type="project" value="UniProtKB-KW"/>
</dbReference>
<dbReference type="InterPro" id="IPR002104">
    <property type="entry name" value="Integrase_catalytic"/>
</dbReference>
<evidence type="ECO:0000256" key="5">
    <source>
        <dbReference type="PROSITE-ProRule" id="PRU01248"/>
    </source>
</evidence>
<keyword evidence="4" id="KW-0233">DNA recombination</keyword>
<dbReference type="EMBL" id="CP032134">
    <property type="protein sequence ID" value="AXY56661.1"/>
    <property type="molecule type" value="Genomic_DNA"/>
</dbReference>
<organism evidence="8 9">
    <name type="scientific">Acinetobacter chinensis</name>
    <dbReference type="NCBI Taxonomy" id="2004650"/>
    <lineage>
        <taxon>Bacteria</taxon>
        <taxon>Pseudomonadati</taxon>
        <taxon>Pseudomonadota</taxon>
        <taxon>Gammaproteobacteria</taxon>
        <taxon>Moraxellales</taxon>
        <taxon>Moraxellaceae</taxon>
        <taxon>Acinetobacter</taxon>
    </lineage>
</organism>
<dbReference type="InterPro" id="IPR011010">
    <property type="entry name" value="DNA_brk_join_enz"/>
</dbReference>
<dbReference type="InterPro" id="IPR044068">
    <property type="entry name" value="CB"/>
</dbReference>
<evidence type="ECO:0000313" key="9">
    <source>
        <dbReference type="Proteomes" id="UP000263753"/>
    </source>
</evidence>
<dbReference type="AlphaFoldDB" id="A0A3B7LW68"/>
<dbReference type="PANTHER" id="PTHR30629">
    <property type="entry name" value="PROPHAGE INTEGRASE"/>
    <property type="match status" value="1"/>
</dbReference>
<dbReference type="Gene3D" id="1.10.150.130">
    <property type="match status" value="1"/>
</dbReference>
<dbReference type="SUPFAM" id="SSF56349">
    <property type="entry name" value="DNA breaking-rejoining enzymes"/>
    <property type="match status" value="1"/>
</dbReference>
<dbReference type="InterPro" id="IPR038488">
    <property type="entry name" value="Integrase_DNA-bd_sf"/>
</dbReference>
<sequence>MLTDTKIKSLKPREKTYRIADHNGLCIEVRPSGTKLWRFRYRFNGKASMLSLGEYPLVGLADARKARDQAKILLDDGINPSQNRKQEKIEAQYLSVNTFKLVANEYIAEILVNRSSGYISKFEKALELDVFPVIGDKNVKDVTSADILHIVRSTVKRVRETGKRGSGEVTALNNQKFIGSVMRYAIATLRADNDPTYAVRGAIVRPEIEHARPLTKEEQKLFRSGLDVFKGSNTVRNALLTMAYTMLRSIEIRRMKWAYVDFESKVINFPVSTRSNNQERTTKKNRLHLVPMSSQLFNLLKMQLIESGNKEYVFPGVYGKNDGVIGNTTLNVALKNMGLKTVTAHDFRATASTILNEHDFDENWIEKQLAHADQNKTRASYNHAKYLEQRRDMLQQWADIVDGWKTESSC</sequence>
<name>A0A3B7LW68_9GAMM</name>
<evidence type="ECO:0000256" key="1">
    <source>
        <dbReference type="ARBA" id="ARBA00008857"/>
    </source>
</evidence>
<dbReference type="InterPro" id="IPR025166">
    <property type="entry name" value="Integrase_DNA_bind_dom"/>
</dbReference>
<dbReference type="PROSITE" id="PS51900">
    <property type="entry name" value="CB"/>
    <property type="match status" value="1"/>
</dbReference>
<evidence type="ECO:0000256" key="4">
    <source>
        <dbReference type="ARBA" id="ARBA00023172"/>
    </source>
</evidence>
<accession>A0A3B7LW68</accession>
<dbReference type="KEGG" id="achi:CDG60_08835"/>
<gene>
    <name evidence="8" type="ORF">CDG60_08835</name>
</gene>
<proteinExistence type="inferred from homology"/>